<organism evidence="4 5">
    <name type="scientific">Bradyrhizobium forestalis</name>
    <dbReference type="NCBI Taxonomy" id="1419263"/>
    <lineage>
        <taxon>Bacteria</taxon>
        <taxon>Pseudomonadati</taxon>
        <taxon>Pseudomonadota</taxon>
        <taxon>Alphaproteobacteria</taxon>
        <taxon>Hyphomicrobiales</taxon>
        <taxon>Nitrobacteraceae</taxon>
        <taxon>Bradyrhizobium</taxon>
    </lineage>
</organism>
<evidence type="ECO:0000259" key="3">
    <source>
        <dbReference type="PROSITE" id="PS50125"/>
    </source>
</evidence>
<dbReference type="SUPFAM" id="SSF52172">
    <property type="entry name" value="CheY-like"/>
    <property type="match status" value="1"/>
</dbReference>
<dbReference type="InterPro" id="IPR050697">
    <property type="entry name" value="Adenylyl/Guanylyl_Cyclase_3/4"/>
</dbReference>
<gene>
    <name evidence="4" type="ORF">CVM73_00395</name>
</gene>
<dbReference type="PANTHER" id="PTHR43081">
    <property type="entry name" value="ADENYLATE CYCLASE, TERMINAL-DIFFERENTIATION SPECIFIC-RELATED"/>
    <property type="match status" value="1"/>
</dbReference>
<keyword evidence="5" id="KW-1185">Reference proteome</keyword>
<dbReference type="GO" id="GO:0006171">
    <property type="term" value="P:cAMP biosynthetic process"/>
    <property type="evidence" value="ECO:0007669"/>
    <property type="project" value="TreeGrafter"/>
</dbReference>
<dbReference type="InterPro" id="IPR001054">
    <property type="entry name" value="A/G_cyclase"/>
</dbReference>
<dbReference type="Gene3D" id="3.40.50.2300">
    <property type="match status" value="1"/>
</dbReference>
<dbReference type="PANTHER" id="PTHR43081:SF20">
    <property type="entry name" value="TWO-COMPONENT RESPONSE REGULATOR"/>
    <property type="match status" value="1"/>
</dbReference>
<dbReference type="Gene3D" id="3.30.70.1230">
    <property type="entry name" value="Nucleotide cyclase"/>
    <property type="match status" value="1"/>
</dbReference>
<proteinExistence type="predicted"/>
<dbReference type="Proteomes" id="UP000231194">
    <property type="component" value="Unassembled WGS sequence"/>
</dbReference>
<sequence>MTATILFVDDEPDLEALILQKFRRQIRDGQLALIFARDGLEALESLEQNPDIDMVVSDINMPRMDGLSLLAKLQEAEDKKSTIIVSAYGDMSNIRTAMNRGAFDFLTKPIDFADLEATIEKTIRHVEMLRDVRRRQMEAERAHASLSRHFSPELAKRLAAGGEGEGIEVQWRDVATIFTDITGFTSLVETAAPHTLGGLLNEYVGGMTEIVFAHEGTVAKIIGDAIQVLFNAPGDQPDYATRAVACAHDLDAWAQDFCARQKAKGVNFGTTRIGIHAGPALVGNFGGNRFFDYTAYGDSINIAARLEAANKHLGTRICVSASVAEAAENFQGRPVGELMLRGRSEPLRAFEPLPQAKFEAPETALYSEAFAKMEAGDAAAMPAFAALVGMHADDSLAGFHLRRLLNGAKGIRVPLE</sequence>
<evidence type="ECO:0000256" key="1">
    <source>
        <dbReference type="PROSITE-ProRule" id="PRU00169"/>
    </source>
</evidence>
<accession>A0A2M8RGH0</accession>
<dbReference type="GO" id="GO:0004016">
    <property type="term" value="F:adenylate cyclase activity"/>
    <property type="evidence" value="ECO:0007669"/>
    <property type="project" value="UniProtKB-ARBA"/>
</dbReference>
<dbReference type="CDD" id="cd17536">
    <property type="entry name" value="REC_YesN-like"/>
    <property type="match status" value="1"/>
</dbReference>
<dbReference type="OrthoDB" id="9789782at2"/>
<dbReference type="InterPro" id="IPR029787">
    <property type="entry name" value="Nucleotide_cyclase"/>
</dbReference>
<keyword evidence="1" id="KW-0597">Phosphoprotein</keyword>
<feature type="domain" description="Response regulatory" evidence="2">
    <location>
        <begin position="4"/>
        <end position="123"/>
    </location>
</feature>
<dbReference type="Pfam" id="PF00211">
    <property type="entry name" value="Guanylate_cyc"/>
    <property type="match status" value="1"/>
</dbReference>
<dbReference type="InterPro" id="IPR001789">
    <property type="entry name" value="Sig_transdc_resp-reg_receiver"/>
</dbReference>
<evidence type="ECO:0000259" key="2">
    <source>
        <dbReference type="PROSITE" id="PS50110"/>
    </source>
</evidence>
<comment type="caution">
    <text evidence="4">The sequence shown here is derived from an EMBL/GenBank/DDBJ whole genome shotgun (WGS) entry which is preliminary data.</text>
</comment>
<dbReference type="SMART" id="SM00044">
    <property type="entry name" value="CYCc"/>
    <property type="match status" value="1"/>
</dbReference>
<dbReference type="SMART" id="SM00448">
    <property type="entry name" value="REC"/>
    <property type="match status" value="1"/>
</dbReference>
<dbReference type="EMBL" id="PGVG01000001">
    <property type="protein sequence ID" value="PJG56915.1"/>
    <property type="molecule type" value="Genomic_DNA"/>
</dbReference>
<dbReference type="SUPFAM" id="SSF55073">
    <property type="entry name" value="Nucleotide cyclase"/>
    <property type="match status" value="1"/>
</dbReference>
<dbReference type="RefSeq" id="WP_100230046.1">
    <property type="nucleotide sequence ID" value="NZ_PGVG01000001.1"/>
</dbReference>
<name>A0A2M8RGH0_9BRAD</name>
<feature type="modified residue" description="4-aspartylphosphate" evidence="1">
    <location>
        <position position="58"/>
    </location>
</feature>
<feature type="domain" description="Guanylate cyclase" evidence="3">
    <location>
        <begin position="175"/>
        <end position="307"/>
    </location>
</feature>
<dbReference type="Pfam" id="PF00072">
    <property type="entry name" value="Response_reg"/>
    <property type="match status" value="1"/>
</dbReference>
<dbReference type="PROSITE" id="PS50125">
    <property type="entry name" value="GUANYLATE_CYCLASE_2"/>
    <property type="match status" value="1"/>
</dbReference>
<dbReference type="AlphaFoldDB" id="A0A2M8RGH0"/>
<dbReference type="InterPro" id="IPR011006">
    <property type="entry name" value="CheY-like_superfamily"/>
</dbReference>
<protein>
    <submittedName>
        <fullName evidence="4">Adenylate/guanylate cyclase domain-containing response regulator</fullName>
    </submittedName>
</protein>
<evidence type="ECO:0000313" key="5">
    <source>
        <dbReference type="Proteomes" id="UP000231194"/>
    </source>
</evidence>
<reference evidence="4 5" key="1">
    <citation type="submission" date="2017-11" db="EMBL/GenBank/DDBJ databases">
        <title>Bradyrhizobium forestalis sp. nov., an efficient nitrogen-fixing bacterium isolated from nodules of forest legume species in the Amazon.</title>
        <authorList>
            <person name="Costa E.M."/>
            <person name="Guimaraes A."/>
            <person name="Carvalho T.S."/>
            <person name="Rodrigues T.L."/>
            <person name="Ribeiro P.R.A."/>
            <person name="Lebbe L."/>
            <person name="Willems A."/>
            <person name="Moreira F.M.S."/>
        </authorList>
    </citation>
    <scope>NUCLEOTIDE SEQUENCE [LARGE SCALE GENOMIC DNA]</scope>
    <source>
        <strain evidence="4 5">INPA54B</strain>
    </source>
</reference>
<evidence type="ECO:0000313" key="4">
    <source>
        <dbReference type="EMBL" id="PJG56915.1"/>
    </source>
</evidence>
<dbReference type="PROSITE" id="PS50110">
    <property type="entry name" value="RESPONSE_REGULATORY"/>
    <property type="match status" value="1"/>
</dbReference>
<dbReference type="GO" id="GO:0000160">
    <property type="term" value="P:phosphorelay signal transduction system"/>
    <property type="evidence" value="ECO:0007669"/>
    <property type="project" value="InterPro"/>
</dbReference>
<dbReference type="CDD" id="cd07302">
    <property type="entry name" value="CHD"/>
    <property type="match status" value="1"/>
</dbReference>